<feature type="region of interest" description="Disordered" evidence="1">
    <location>
        <begin position="230"/>
        <end position="404"/>
    </location>
</feature>
<feature type="compositionally biased region" description="Low complexity" evidence="1">
    <location>
        <begin position="236"/>
        <end position="261"/>
    </location>
</feature>
<feature type="compositionally biased region" description="Basic and acidic residues" evidence="1">
    <location>
        <begin position="319"/>
        <end position="335"/>
    </location>
</feature>
<dbReference type="EMBL" id="LJBN01000148">
    <property type="protein sequence ID" value="OOQ86231.1"/>
    <property type="molecule type" value="Genomic_DNA"/>
</dbReference>
<evidence type="ECO:0000313" key="2">
    <source>
        <dbReference type="EMBL" id="OOQ86231.1"/>
    </source>
</evidence>
<evidence type="ECO:0008006" key="4">
    <source>
        <dbReference type="Google" id="ProtNLM"/>
    </source>
</evidence>
<dbReference type="AlphaFoldDB" id="A0A1S9RLJ5"/>
<feature type="compositionally biased region" description="Low complexity" evidence="1">
    <location>
        <begin position="297"/>
        <end position="315"/>
    </location>
</feature>
<name>A0A1S9RLJ5_PENBI</name>
<feature type="compositionally biased region" description="Basic residues" evidence="1">
    <location>
        <begin position="286"/>
        <end position="296"/>
    </location>
</feature>
<evidence type="ECO:0000256" key="1">
    <source>
        <dbReference type="SAM" id="MobiDB-lite"/>
    </source>
</evidence>
<protein>
    <recommendedName>
        <fullName evidence="4">Fungal N-terminal domain-containing protein</fullName>
    </recommendedName>
</protein>
<gene>
    <name evidence="2" type="ORF">PEBR_22506</name>
</gene>
<accession>A0A1S9RLJ5</accession>
<reference evidence="3" key="1">
    <citation type="submission" date="2015-09" db="EMBL/GenBank/DDBJ databases">
        <authorList>
            <person name="Fill T.P."/>
            <person name="Baretta J.F."/>
            <person name="de Almeida L.G."/>
            <person name="Rocha M."/>
            <person name="de Souza D.H."/>
            <person name="Malavazi I."/>
            <person name="Cerdeira L.T."/>
            <person name="Hong H."/>
            <person name="Samborskyy M."/>
            <person name="de Vasconcelos A.T."/>
            <person name="Leadlay P."/>
            <person name="Rodrigues-Filho E."/>
        </authorList>
    </citation>
    <scope>NUCLEOTIDE SEQUENCE [LARGE SCALE GENOMIC DNA]</scope>
    <source>
        <strain evidence="3">LaBioMMi 136</strain>
    </source>
</reference>
<evidence type="ECO:0000313" key="3">
    <source>
        <dbReference type="Proteomes" id="UP000190744"/>
    </source>
</evidence>
<dbReference type="Proteomes" id="UP000190744">
    <property type="component" value="Unassembled WGS sequence"/>
</dbReference>
<proteinExistence type="predicted"/>
<organism evidence="2 3">
    <name type="scientific">Penicillium brasilianum</name>
    <dbReference type="NCBI Taxonomy" id="104259"/>
    <lineage>
        <taxon>Eukaryota</taxon>
        <taxon>Fungi</taxon>
        <taxon>Dikarya</taxon>
        <taxon>Ascomycota</taxon>
        <taxon>Pezizomycotina</taxon>
        <taxon>Eurotiomycetes</taxon>
        <taxon>Eurotiomycetidae</taxon>
        <taxon>Eurotiales</taxon>
        <taxon>Aspergillaceae</taxon>
        <taxon>Penicillium</taxon>
    </lineage>
</organism>
<sequence>MADFLAVAGLVYPIAKDLVKFAKKLRKLYKQIRNAKNDLFRVINRTISVARTYDFFRDTMKVARGIQELEPMFKQHRKLIRSIDKESARTIERLKQISGKFRTLIDGEPISTVERWIAQFEWSQESKKIVPSLFQDMEVLEGSMTTIGTLMQIQLISQTHQRDGSDVVGAQIESFKKMLSIEFDKLEQAQRAQRKLMMHQQSSPSEHLEAKKFAEEIMQILKEEVPPLLQNQQPAESQSMSDSRSPPTSISSEPSPITTPSSSPPSSPGSQMSVIKLQQNEDVSSPRRRISRKRRTQSAPSRIPLRPSPTSLSLSDAESDNHDNKGAEPEMHDQNAGHGQAGAYMQLPPFGPPKLVSRTSTTRRRRNNSRISEYGDGGEVTDTHRTGSIGLPSGRWKGKSRPDQ</sequence>
<comment type="caution">
    <text evidence="2">The sequence shown here is derived from an EMBL/GenBank/DDBJ whole genome shotgun (WGS) entry which is preliminary data.</text>
</comment>